<proteinExistence type="predicted"/>
<dbReference type="AlphaFoldDB" id="Z9JWQ9"/>
<dbReference type="PATRIC" id="fig|396014.3.peg.637"/>
<reference evidence="1 2" key="1">
    <citation type="submission" date="2014-02" db="EMBL/GenBank/DDBJ databases">
        <title>Genome sequence of Brachybacterium phenoliresistens strain W13A50.</title>
        <authorList>
            <person name="Wang X."/>
        </authorList>
    </citation>
    <scope>NUCLEOTIDE SEQUENCE [LARGE SCALE GENOMIC DNA]</scope>
    <source>
        <strain evidence="1 2">W13A50</strain>
    </source>
</reference>
<dbReference type="HOGENOM" id="CLU_003772_1_0_11"/>
<name>Z9JWQ9_9MICO</name>
<dbReference type="EMBL" id="JDYK01000003">
    <property type="protein sequence ID" value="EWS82438.1"/>
    <property type="molecule type" value="Genomic_DNA"/>
</dbReference>
<dbReference type="STRING" id="396014.BF93_10630"/>
<dbReference type="PANTHER" id="PTHR36848">
    <property type="entry name" value="DNA-BINDING PROTEIN (PUTATIVE SECRETED PROTEIN)-RELATED"/>
    <property type="match status" value="1"/>
</dbReference>
<evidence type="ECO:0000313" key="1">
    <source>
        <dbReference type="EMBL" id="EWS82438.1"/>
    </source>
</evidence>
<dbReference type="RefSeq" id="WP_038370644.1">
    <property type="nucleotide sequence ID" value="NZ_KK069989.1"/>
</dbReference>
<dbReference type="InterPro" id="IPR053161">
    <property type="entry name" value="Ulvan_degrading_GH"/>
</dbReference>
<dbReference type="Gene3D" id="3.40.50.880">
    <property type="match status" value="1"/>
</dbReference>
<dbReference type="PANTHER" id="PTHR36848:SF2">
    <property type="entry name" value="SECRETED PROTEIN"/>
    <property type="match status" value="1"/>
</dbReference>
<dbReference type="OrthoDB" id="9761519at2"/>
<evidence type="ECO:0008006" key="3">
    <source>
        <dbReference type="Google" id="ProtNLM"/>
    </source>
</evidence>
<keyword evidence="2" id="KW-1185">Reference proteome</keyword>
<evidence type="ECO:0000313" key="2">
    <source>
        <dbReference type="Proteomes" id="UP000023067"/>
    </source>
</evidence>
<dbReference type="Pfam" id="PF17132">
    <property type="entry name" value="Glyco_hydro_106"/>
    <property type="match status" value="2"/>
</dbReference>
<dbReference type="eggNOG" id="COG3250">
    <property type="taxonomic scope" value="Bacteria"/>
</dbReference>
<protein>
    <recommendedName>
        <fullName evidence="3">Glycoside hydrolase</fullName>
    </recommendedName>
</protein>
<gene>
    <name evidence="1" type="ORF">BF93_10630</name>
</gene>
<dbReference type="Proteomes" id="UP000023067">
    <property type="component" value="Unassembled WGS sequence"/>
</dbReference>
<dbReference type="InterPro" id="IPR029062">
    <property type="entry name" value="Class_I_gatase-like"/>
</dbReference>
<comment type="caution">
    <text evidence="1">The sequence shown here is derived from an EMBL/GenBank/DDBJ whole genome shotgun (WGS) entry which is preliminary data.</text>
</comment>
<accession>Z9JWQ9</accession>
<organism evidence="1 2">
    <name type="scientific">Brachybacterium phenoliresistens</name>
    <dbReference type="NCBI Taxonomy" id="396014"/>
    <lineage>
        <taxon>Bacteria</taxon>
        <taxon>Bacillati</taxon>
        <taxon>Actinomycetota</taxon>
        <taxon>Actinomycetes</taxon>
        <taxon>Micrococcales</taxon>
        <taxon>Dermabacteraceae</taxon>
        <taxon>Brachybacterium</taxon>
    </lineage>
</organism>
<sequence length="853" mass="91596">MPARAVTLAQARAGLADPDPSARPMMRWWWFGPEVEHAEIDRELRAMAAAGIGGAEVAFVYPLRETTTPFLSPAHREALAHAARTARELGLRFDVTLGSGWSYGGGHIGPEHAARRLHWERRDIGLESLAVPLDGGWPGDELVAAYLGEGADAADWQLLPRTGGTLTIPPGRGPRRVLLAWSRPTGQQVKRAAAGAEGPVLDHFSAAATRRHLDVVGTALLDAVPAELIGSVFSDSLEVYGADWTPRLPEEFRRRRGYDLLPVLPLVLDGARITGEGADVDPARLRIDLGRTRSELVEDGFVATCQEWAREHGVRFRLQGYGEPPIELSTNRLVDLIEGEGVGWKGLPQTRWATSAAHLDGRDDVSTEIWTWVHSPSFRATPLDLKGEAHEHLLLGSTHFVGHGWPYSPPDAPGLGWVFYAAGALDDRNPWWPAMPELTRYLTGLCWLLRQGRGVADVKIYVPADDVRVENPGPLDLWRAVAARIGPDIPAAIRENGYDLDLVDDRALETLDPAEVPILVLPGTRRLPADTAHRIAAIRAAGGAVLAVAASGTTPPAGPAEGPQPMAELATAHVPEGGLAAALHAALAPDLALDGDGGEIGVVHRRLEDGDVYFVANTGPRTRTLSLRPRDEHAAYEAWDPATGHRRPVDLSAVELHPYAAIVLAGADAVENAAARAETLAPARPDTGDTAPVAHRRERVGLRLTEVAEHVHEAALEIDPAWLRPGAGVVLDLGPCTPAPAPADAHGYRAEVHGPVREIAVVRLDGVQVGVLWDAPFRLDLTEHLRAGTSTLRLEVHGTAAAALAADPHLDETVAGARRASGDRFTLQDLDRALDEHAVGLRESPVLEVRLPV</sequence>